<organism evidence="2 3">
    <name type="scientific">Nothophoma quercina</name>
    <dbReference type="NCBI Taxonomy" id="749835"/>
    <lineage>
        <taxon>Eukaryota</taxon>
        <taxon>Fungi</taxon>
        <taxon>Dikarya</taxon>
        <taxon>Ascomycota</taxon>
        <taxon>Pezizomycotina</taxon>
        <taxon>Dothideomycetes</taxon>
        <taxon>Pleosporomycetidae</taxon>
        <taxon>Pleosporales</taxon>
        <taxon>Pleosporineae</taxon>
        <taxon>Didymellaceae</taxon>
        <taxon>Nothophoma</taxon>
    </lineage>
</organism>
<dbReference type="Proteomes" id="UP001521222">
    <property type="component" value="Unassembled WGS sequence"/>
</dbReference>
<accession>A0ABR3QKY9</accession>
<keyword evidence="3" id="KW-1185">Reference proteome</keyword>
<evidence type="ECO:0000313" key="3">
    <source>
        <dbReference type="Proteomes" id="UP001521222"/>
    </source>
</evidence>
<sequence length="185" mass="20854">MTEASIINQRFSKDLNEAIRLFDIGQTDECLALGMDILEDSACPRYHRMKTLVLLGSVIADWNDANQCRVDAEALWQTTRNYYPEGFDKATDEHMHEVREKLDGLIEVLDKEEREGLDAEEIEEAVAILEEQQAVQDAENREEAEHFNMMEDAEGEGAGQVPIIAVDTPAEPSTDDRMVIDDAPV</sequence>
<proteinExistence type="predicted"/>
<protein>
    <submittedName>
        <fullName evidence="2">Uncharacterized protein</fullName>
    </submittedName>
</protein>
<dbReference type="EMBL" id="JAKIXB020000046">
    <property type="protein sequence ID" value="KAL1592497.1"/>
    <property type="molecule type" value="Genomic_DNA"/>
</dbReference>
<evidence type="ECO:0000313" key="2">
    <source>
        <dbReference type="EMBL" id="KAL1592497.1"/>
    </source>
</evidence>
<gene>
    <name evidence="2" type="ORF">SLS59_009730</name>
</gene>
<evidence type="ECO:0000256" key="1">
    <source>
        <dbReference type="SAM" id="Coils"/>
    </source>
</evidence>
<name>A0ABR3QKY9_9PLEO</name>
<reference evidence="2 3" key="1">
    <citation type="submission" date="2024-02" db="EMBL/GenBank/DDBJ databases">
        <title>De novo assembly and annotation of 12 fungi associated with fruit tree decline syndrome in Ontario, Canada.</title>
        <authorList>
            <person name="Sulman M."/>
            <person name="Ellouze W."/>
            <person name="Ilyukhin E."/>
        </authorList>
    </citation>
    <scope>NUCLEOTIDE SEQUENCE [LARGE SCALE GENOMIC DNA]</scope>
    <source>
        <strain evidence="2 3">M97-236</strain>
    </source>
</reference>
<keyword evidence="1" id="KW-0175">Coiled coil</keyword>
<comment type="caution">
    <text evidence="2">The sequence shown here is derived from an EMBL/GenBank/DDBJ whole genome shotgun (WGS) entry which is preliminary data.</text>
</comment>
<feature type="coiled-coil region" evidence="1">
    <location>
        <begin position="95"/>
        <end position="139"/>
    </location>
</feature>